<dbReference type="CDD" id="cd05819">
    <property type="entry name" value="NHL"/>
    <property type="match status" value="1"/>
</dbReference>
<dbReference type="Pfam" id="PF00643">
    <property type="entry name" value="zf-B_box"/>
    <property type="match status" value="1"/>
</dbReference>
<evidence type="ECO:0000256" key="2">
    <source>
        <dbReference type="ARBA" id="ARBA00022737"/>
    </source>
</evidence>
<dbReference type="GO" id="GO:0043161">
    <property type="term" value="P:proteasome-mediated ubiquitin-dependent protein catabolic process"/>
    <property type="evidence" value="ECO:0007669"/>
    <property type="project" value="TreeGrafter"/>
</dbReference>
<feature type="domain" description="B box-type" evidence="9">
    <location>
        <begin position="11"/>
        <end position="53"/>
    </location>
</feature>
<feature type="repeat" description="NHL" evidence="7">
    <location>
        <begin position="412"/>
        <end position="454"/>
    </location>
</feature>
<keyword evidence="11" id="KW-1185">Reference proteome</keyword>
<sequence>MTKEDIQSMLKKETPCKSHVNQDVKLYCSDCNELICQICLIELHHNSHKMISLQEFIAAQKDDLSRHLKEIENMDTNENEKKQQEQIAVDIKRDGQKAQKQVKRLTKQLKKKIDNSEEELLNTIQKSMTKANRNLRIILHSPAAKEYMKYLIQNGTASEIIATRSDTECSKAVAYSTFNKDLGGMKFQPNEQLCEQVDSGVGLIQAFKRADPNNSLLQAVGENGFEAMKKTTLKVTIKNYKDELCNPPPDDVTIHITPEDDVKVGKKQVTADGQIKVNFTPRVPGQLTAEVQVHGSPVSNSPLVMDVKPQHIVEMTKITKLKEALNTGSKNFTGIAVNKSNTEIAVADWKACCVRVFNMDGDLLLSYRSKDRGQGKKFGPLGLAFLNETELVIADYNNHRICIVDTTSGTLVRTFGCQGNMNGQFSHPRGVHVDGDSNIIVCDKSNRVQVFTKNGDYLYQFTIPEEQSTCDVVTHSGLFYVSADESVVNVIKMTDNQSPTTITSIGGEDYTDGRLHDPAGLAIDNDNNLLVCDYKSRQVYKFTLDGRYVGKTDTLDCDPNRITVSSDGQIMSTSWSGVHFLK</sequence>
<dbReference type="PANTHER" id="PTHR24104">
    <property type="entry name" value="E3 UBIQUITIN-PROTEIN LIGASE NHLRC1-RELATED"/>
    <property type="match status" value="1"/>
</dbReference>
<evidence type="ECO:0000256" key="6">
    <source>
        <dbReference type="PROSITE-ProRule" id="PRU00087"/>
    </source>
</evidence>
<dbReference type="GO" id="GO:0000209">
    <property type="term" value="P:protein polyubiquitination"/>
    <property type="evidence" value="ECO:0007669"/>
    <property type="project" value="TreeGrafter"/>
</dbReference>
<name>A0A913WT44_EXADI</name>
<dbReference type="GO" id="GO:0008270">
    <property type="term" value="F:zinc ion binding"/>
    <property type="evidence" value="ECO:0007669"/>
    <property type="project" value="UniProtKB-KW"/>
</dbReference>
<dbReference type="AlphaFoldDB" id="A0A913WT44"/>
<keyword evidence="2" id="KW-0677">Repeat</keyword>
<proteinExistence type="predicted"/>
<dbReference type="InterPro" id="IPR013783">
    <property type="entry name" value="Ig-like_fold"/>
</dbReference>
<dbReference type="PROSITE" id="PS50194">
    <property type="entry name" value="FILAMIN_REPEAT"/>
    <property type="match status" value="1"/>
</dbReference>
<dbReference type="Proteomes" id="UP000887567">
    <property type="component" value="Unplaced"/>
</dbReference>
<feature type="coiled-coil region" evidence="8">
    <location>
        <begin position="57"/>
        <end position="126"/>
    </location>
</feature>
<feature type="repeat" description="Filamin" evidence="6">
    <location>
        <begin position="272"/>
        <end position="307"/>
    </location>
</feature>
<dbReference type="InterPro" id="IPR000315">
    <property type="entry name" value="Znf_B-box"/>
</dbReference>
<feature type="repeat" description="NHL" evidence="7">
    <location>
        <begin position="511"/>
        <end position="545"/>
    </location>
</feature>
<keyword evidence="1" id="KW-0479">Metal-binding</keyword>
<dbReference type="InterPro" id="IPR050952">
    <property type="entry name" value="TRIM-NHL_E3_ligases"/>
</dbReference>
<keyword evidence="8" id="KW-0175">Coiled coil</keyword>
<dbReference type="SUPFAM" id="SSF101898">
    <property type="entry name" value="NHL repeat"/>
    <property type="match status" value="1"/>
</dbReference>
<evidence type="ECO:0000256" key="5">
    <source>
        <dbReference type="PROSITE-ProRule" id="PRU00024"/>
    </source>
</evidence>
<dbReference type="InterPro" id="IPR014756">
    <property type="entry name" value="Ig_E-set"/>
</dbReference>
<evidence type="ECO:0000256" key="4">
    <source>
        <dbReference type="ARBA" id="ARBA00022833"/>
    </source>
</evidence>
<dbReference type="InterPro" id="IPR001298">
    <property type="entry name" value="Filamin/ABP280_rpt"/>
</dbReference>
<dbReference type="PANTHER" id="PTHR24104:SF57">
    <property type="entry name" value="BEE-MILK PROTEIN"/>
    <property type="match status" value="1"/>
</dbReference>
<dbReference type="CDD" id="cd19756">
    <property type="entry name" value="Bbox2"/>
    <property type="match status" value="1"/>
</dbReference>
<dbReference type="InterPro" id="IPR017868">
    <property type="entry name" value="Filamin/ABP280_repeat-like"/>
</dbReference>
<organism evidence="10 11">
    <name type="scientific">Exaiptasia diaphana</name>
    <name type="common">Tropical sea anemone</name>
    <name type="synonym">Aiptasia pulchella</name>
    <dbReference type="NCBI Taxonomy" id="2652724"/>
    <lineage>
        <taxon>Eukaryota</taxon>
        <taxon>Metazoa</taxon>
        <taxon>Cnidaria</taxon>
        <taxon>Anthozoa</taxon>
        <taxon>Hexacorallia</taxon>
        <taxon>Actiniaria</taxon>
        <taxon>Aiptasiidae</taxon>
        <taxon>Exaiptasia</taxon>
    </lineage>
</organism>
<dbReference type="Gene3D" id="2.60.40.10">
    <property type="entry name" value="Immunoglobulins"/>
    <property type="match status" value="1"/>
</dbReference>
<dbReference type="GeneID" id="110232835"/>
<keyword evidence="3 5" id="KW-0863">Zinc-finger</keyword>
<dbReference type="KEGG" id="epa:110232835"/>
<evidence type="ECO:0000256" key="7">
    <source>
        <dbReference type="PROSITE-ProRule" id="PRU00504"/>
    </source>
</evidence>
<dbReference type="SMART" id="SM00336">
    <property type="entry name" value="BBOX"/>
    <property type="match status" value="1"/>
</dbReference>
<evidence type="ECO:0000256" key="8">
    <source>
        <dbReference type="SAM" id="Coils"/>
    </source>
</evidence>
<evidence type="ECO:0000313" key="10">
    <source>
        <dbReference type="EnsemblMetazoa" id="XP_020893713.1"/>
    </source>
</evidence>
<dbReference type="Pfam" id="PF00630">
    <property type="entry name" value="Filamin"/>
    <property type="match status" value="1"/>
</dbReference>
<dbReference type="OrthoDB" id="654191at2759"/>
<accession>A0A913WT44</accession>
<dbReference type="InterPro" id="IPR011042">
    <property type="entry name" value="6-blade_b-propeller_TolB-like"/>
</dbReference>
<dbReference type="Gene3D" id="3.30.160.60">
    <property type="entry name" value="Classic Zinc Finger"/>
    <property type="match status" value="1"/>
</dbReference>
<dbReference type="SUPFAM" id="SSF57845">
    <property type="entry name" value="B-box zinc-binding domain"/>
    <property type="match status" value="1"/>
</dbReference>
<dbReference type="OMA" id="HNQRIHI"/>
<dbReference type="PROSITE" id="PS50119">
    <property type="entry name" value="ZF_BBOX"/>
    <property type="match status" value="1"/>
</dbReference>
<dbReference type="InterPro" id="IPR001258">
    <property type="entry name" value="NHL_repeat"/>
</dbReference>
<dbReference type="PROSITE" id="PS51125">
    <property type="entry name" value="NHL"/>
    <property type="match status" value="2"/>
</dbReference>
<dbReference type="Gene3D" id="2.120.10.30">
    <property type="entry name" value="TolB, C-terminal domain"/>
    <property type="match status" value="2"/>
</dbReference>
<keyword evidence="4" id="KW-0862">Zinc</keyword>
<evidence type="ECO:0000256" key="1">
    <source>
        <dbReference type="ARBA" id="ARBA00022723"/>
    </source>
</evidence>
<evidence type="ECO:0000256" key="3">
    <source>
        <dbReference type="ARBA" id="ARBA00022771"/>
    </source>
</evidence>
<dbReference type="SUPFAM" id="SSF81296">
    <property type="entry name" value="E set domains"/>
    <property type="match status" value="1"/>
</dbReference>
<protein>
    <recommendedName>
        <fullName evidence="9">B box-type domain-containing protein</fullName>
    </recommendedName>
</protein>
<evidence type="ECO:0000313" key="11">
    <source>
        <dbReference type="Proteomes" id="UP000887567"/>
    </source>
</evidence>
<dbReference type="EnsemblMetazoa" id="XM_021038054.2">
    <property type="protein sequence ID" value="XP_020893713.1"/>
    <property type="gene ID" value="LOC110232835"/>
</dbReference>
<evidence type="ECO:0000259" key="9">
    <source>
        <dbReference type="PROSITE" id="PS50119"/>
    </source>
</evidence>
<dbReference type="GO" id="GO:0061630">
    <property type="term" value="F:ubiquitin protein ligase activity"/>
    <property type="evidence" value="ECO:0007669"/>
    <property type="project" value="TreeGrafter"/>
</dbReference>
<dbReference type="SMART" id="SM00557">
    <property type="entry name" value="IG_FLMN"/>
    <property type="match status" value="1"/>
</dbReference>
<reference evidence="10" key="1">
    <citation type="submission" date="2022-11" db="UniProtKB">
        <authorList>
            <consortium name="EnsemblMetazoa"/>
        </authorList>
    </citation>
    <scope>IDENTIFICATION</scope>
</reference>
<dbReference type="RefSeq" id="XP_020893713.1">
    <property type="nucleotide sequence ID" value="XM_021038054.2"/>
</dbReference>